<protein>
    <recommendedName>
        <fullName evidence="5">L-serine ammonia-lyase</fullName>
        <ecNumber evidence="5">4.3.1.17</ecNumber>
    </recommendedName>
</protein>
<dbReference type="Gene3D" id="3.40.50.1100">
    <property type="match status" value="2"/>
</dbReference>
<feature type="domain" description="Tryptophan synthase beta chain-like PALP" evidence="11">
    <location>
        <begin position="13"/>
        <end position="338"/>
    </location>
</feature>
<keyword evidence="7" id="KW-0963">Cytoplasm</keyword>
<dbReference type="EMBL" id="JAULSW010000006">
    <property type="protein sequence ID" value="KAK3377770.1"/>
    <property type="molecule type" value="Genomic_DNA"/>
</dbReference>
<sequence length="360" mass="38557">MGSFTPDVPQPWIETPLIYSAPLSRSAGCNVFLKLENLQPSGSFKSRGIGNMMIRAVEAAPRDKEVHFYCSSEGNAGLACATTAAAIGRKATIVVPRTAKPFVLAKLRDLDAEIVQVGGSWNEADAHLREVLLVNHDPSGLAVYVPPFNHADIWEGASTLVDEVVRQMKAQRGDGVPIDGIVCNVGGGGLLNGVMEGVERHKAQLGRRTADSEQRTTPKVLAMETEGADCLNKSVQAGDMVTLPAITSIALSLGAKRVSEKSWEWAQRAGEDLTSATVPDAEAAMACVKFLDDSRILVEVACGATLATVYNGGLRKYLGKELNDDQWAQRNVVMVVCGGSNTNLQTVYGYRETYGKSVSF</sequence>
<dbReference type="GO" id="GO:0004794">
    <property type="term" value="F:threonine deaminase activity"/>
    <property type="evidence" value="ECO:0007669"/>
    <property type="project" value="TreeGrafter"/>
</dbReference>
<evidence type="ECO:0000256" key="4">
    <source>
        <dbReference type="ARBA" id="ARBA00010869"/>
    </source>
</evidence>
<dbReference type="PANTHER" id="PTHR48078">
    <property type="entry name" value="THREONINE DEHYDRATASE, MITOCHONDRIAL-RELATED"/>
    <property type="match status" value="1"/>
</dbReference>
<evidence type="ECO:0000256" key="5">
    <source>
        <dbReference type="ARBA" id="ARBA00012093"/>
    </source>
</evidence>
<comment type="similarity">
    <text evidence="4">Belongs to the serine/threonine dehydratase family.</text>
</comment>
<dbReference type="AlphaFoldDB" id="A0AAE0KK86"/>
<name>A0AAE0KK86_9PEZI</name>
<evidence type="ECO:0000256" key="1">
    <source>
        <dbReference type="ARBA" id="ARBA00001933"/>
    </source>
</evidence>
<evidence type="ECO:0000259" key="11">
    <source>
        <dbReference type="Pfam" id="PF00291"/>
    </source>
</evidence>
<dbReference type="SUPFAM" id="SSF53686">
    <property type="entry name" value="Tryptophan synthase beta subunit-like PLP-dependent enzymes"/>
    <property type="match status" value="1"/>
</dbReference>
<dbReference type="PROSITE" id="PS00165">
    <property type="entry name" value="DEHYDRATASE_SER_THR"/>
    <property type="match status" value="1"/>
</dbReference>
<dbReference type="Proteomes" id="UP001285441">
    <property type="component" value="Unassembled WGS sequence"/>
</dbReference>
<comment type="pathway">
    <text evidence="3">Carbohydrate biosynthesis; gluconeogenesis.</text>
</comment>
<evidence type="ECO:0000256" key="6">
    <source>
        <dbReference type="ARBA" id="ARBA00022432"/>
    </source>
</evidence>
<evidence type="ECO:0000256" key="7">
    <source>
        <dbReference type="ARBA" id="ARBA00022490"/>
    </source>
</evidence>
<dbReference type="Pfam" id="PF00291">
    <property type="entry name" value="PALP"/>
    <property type="match status" value="1"/>
</dbReference>
<dbReference type="GO" id="GO:0006567">
    <property type="term" value="P:L-threonine catabolic process"/>
    <property type="evidence" value="ECO:0007669"/>
    <property type="project" value="TreeGrafter"/>
</dbReference>
<evidence type="ECO:0000256" key="9">
    <source>
        <dbReference type="ARBA" id="ARBA00023239"/>
    </source>
</evidence>
<evidence type="ECO:0000313" key="12">
    <source>
        <dbReference type="EMBL" id="KAK3377770.1"/>
    </source>
</evidence>
<dbReference type="InterPro" id="IPR036052">
    <property type="entry name" value="TrpB-like_PALP_sf"/>
</dbReference>
<comment type="catalytic activity">
    <reaction evidence="10">
        <text>L-serine = pyruvate + NH4(+)</text>
        <dbReference type="Rhea" id="RHEA:19169"/>
        <dbReference type="ChEBI" id="CHEBI:15361"/>
        <dbReference type="ChEBI" id="CHEBI:28938"/>
        <dbReference type="ChEBI" id="CHEBI:33384"/>
        <dbReference type="EC" id="4.3.1.17"/>
    </reaction>
</comment>
<organism evidence="12 13">
    <name type="scientific">Podospora didyma</name>
    <dbReference type="NCBI Taxonomy" id="330526"/>
    <lineage>
        <taxon>Eukaryota</taxon>
        <taxon>Fungi</taxon>
        <taxon>Dikarya</taxon>
        <taxon>Ascomycota</taxon>
        <taxon>Pezizomycotina</taxon>
        <taxon>Sordariomycetes</taxon>
        <taxon>Sordariomycetidae</taxon>
        <taxon>Sordariales</taxon>
        <taxon>Podosporaceae</taxon>
        <taxon>Podospora</taxon>
    </lineage>
</organism>
<dbReference type="GO" id="GO:0009097">
    <property type="term" value="P:isoleucine biosynthetic process"/>
    <property type="evidence" value="ECO:0007669"/>
    <property type="project" value="TreeGrafter"/>
</dbReference>
<dbReference type="GO" id="GO:0006565">
    <property type="term" value="P:L-serine catabolic process"/>
    <property type="evidence" value="ECO:0007669"/>
    <property type="project" value="TreeGrafter"/>
</dbReference>
<dbReference type="InterPro" id="IPR000634">
    <property type="entry name" value="Ser/Thr_deHydtase_PyrdxlP-BS"/>
</dbReference>
<evidence type="ECO:0000256" key="10">
    <source>
        <dbReference type="ARBA" id="ARBA00049406"/>
    </source>
</evidence>
<dbReference type="FunFam" id="3.40.50.1100:FF:000040">
    <property type="entry name" value="L-serine dehydratase, putative"/>
    <property type="match status" value="1"/>
</dbReference>
<dbReference type="GO" id="GO:0030170">
    <property type="term" value="F:pyridoxal phosphate binding"/>
    <property type="evidence" value="ECO:0007669"/>
    <property type="project" value="InterPro"/>
</dbReference>
<reference evidence="12" key="2">
    <citation type="submission" date="2023-06" db="EMBL/GenBank/DDBJ databases">
        <authorList>
            <consortium name="Lawrence Berkeley National Laboratory"/>
            <person name="Haridas S."/>
            <person name="Hensen N."/>
            <person name="Bonometti L."/>
            <person name="Westerberg I."/>
            <person name="Brannstrom I.O."/>
            <person name="Guillou S."/>
            <person name="Cros-Aarteil S."/>
            <person name="Calhoun S."/>
            <person name="Kuo A."/>
            <person name="Mondo S."/>
            <person name="Pangilinan J."/>
            <person name="Riley R."/>
            <person name="LaButti K."/>
            <person name="Andreopoulos B."/>
            <person name="Lipzen A."/>
            <person name="Chen C."/>
            <person name="Yanf M."/>
            <person name="Daum C."/>
            <person name="Ng V."/>
            <person name="Clum A."/>
            <person name="Steindorff A."/>
            <person name="Ohm R."/>
            <person name="Martin F."/>
            <person name="Silar P."/>
            <person name="Natvig D."/>
            <person name="Lalanne C."/>
            <person name="Gautier V."/>
            <person name="Ament-velasquez S.L."/>
            <person name="Kruys A."/>
            <person name="Hutchinson M.I."/>
            <person name="Powell A.J."/>
            <person name="Barry K."/>
            <person name="Miller A.N."/>
            <person name="Grigoriev I.V."/>
            <person name="Debuchy R."/>
            <person name="Gladieux P."/>
            <person name="Thoren M.H."/>
            <person name="Johannesson H."/>
        </authorList>
    </citation>
    <scope>NUCLEOTIDE SEQUENCE</scope>
    <source>
        <strain evidence="12">CBS 232.78</strain>
    </source>
</reference>
<evidence type="ECO:0000256" key="8">
    <source>
        <dbReference type="ARBA" id="ARBA00022898"/>
    </source>
</evidence>
<dbReference type="GO" id="GO:0005737">
    <property type="term" value="C:cytoplasm"/>
    <property type="evidence" value="ECO:0007669"/>
    <property type="project" value="UniProtKB-SubCell"/>
</dbReference>
<evidence type="ECO:0000256" key="3">
    <source>
        <dbReference type="ARBA" id="ARBA00004742"/>
    </source>
</evidence>
<evidence type="ECO:0000313" key="13">
    <source>
        <dbReference type="Proteomes" id="UP001285441"/>
    </source>
</evidence>
<keyword evidence="13" id="KW-1185">Reference proteome</keyword>
<keyword evidence="6" id="KW-0312">Gluconeogenesis</keyword>
<dbReference type="GO" id="GO:0003941">
    <property type="term" value="F:L-serine ammonia-lyase activity"/>
    <property type="evidence" value="ECO:0007669"/>
    <property type="project" value="UniProtKB-EC"/>
</dbReference>
<dbReference type="EC" id="4.3.1.17" evidence="5"/>
<gene>
    <name evidence="12" type="ORF">B0H63DRAFT_525043</name>
</gene>
<comment type="caution">
    <text evidence="12">The sequence shown here is derived from an EMBL/GenBank/DDBJ whole genome shotgun (WGS) entry which is preliminary data.</text>
</comment>
<dbReference type="PANTHER" id="PTHR48078:SF2">
    <property type="entry name" value="CATABOLIC L-SERINE_THREONINE DEHYDRATASE"/>
    <property type="match status" value="1"/>
</dbReference>
<proteinExistence type="inferred from homology"/>
<accession>A0AAE0KK86</accession>
<comment type="subcellular location">
    <subcellularLocation>
        <location evidence="2">Cytoplasm</location>
    </subcellularLocation>
</comment>
<keyword evidence="8" id="KW-0663">Pyridoxal phosphate</keyword>
<dbReference type="GO" id="GO:0006094">
    <property type="term" value="P:gluconeogenesis"/>
    <property type="evidence" value="ECO:0007669"/>
    <property type="project" value="UniProtKB-KW"/>
</dbReference>
<comment type="cofactor">
    <cofactor evidence="1">
        <name>pyridoxal 5'-phosphate</name>
        <dbReference type="ChEBI" id="CHEBI:597326"/>
    </cofactor>
</comment>
<reference evidence="12" key="1">
    <citation type="journal article" date="2023" name="Mol. Phylogenet. Evol.">
        <title>Genome-scale phylogeny and comparative genomics of the fungal order Sordariales.</title>
        <authorList>
            <person name="Hensen N."/>
            <person name="Bonometti L."/>
            <person name="Westerberg I."/>
            <person name="Brannstrom I.O."/>
            <person name="Guillou S."/>
            <person name="Cros-Aarteil S."/>
            <person name="Calhoun S."/>
            <person name="Haridas S."/>
            <person name="Kuo A."/>
            <person name="Mondo S."/>
            <person name="Pangilinan J."/>
            <person name="Riley R."/>
            <person name="LaButti K."/>
            <person name="Andreopoulos B."/>
            <person name="Lipzen A."/>
            <person name="Chen C."/>
            <person name="Yan M."/>
            <person name="Daum C."/>
            <person name="Ng V."/>
            <person name="Clum A."/>
            <person name="Steindorff A."/>
            <person name="Ohm R.A."/>
            <person name="Martin F."/>
            <person name="Silar P."/>
            <person name="Natvig D.O."/>
            <person name="Lalanne C."/>
            <person name="Gautier V."/>
            <person name="Ament-Velasquez S.L."/>
            <person name="Kruys A."/>
            <person name="Hutchinson M.I."/>
            <person name="Powell A.J."/>
            <person name="Barry K."/>
            <person name="Miller A.N."/>
            <person name="Grigoriev I.V."/>
            <person name="Debuchy R."/>
            <person name="Gladieux P."/>
            <person name="Hiltunen Thoren M."/>
            <person name="Johannesson H."/>
        </authorList>
    </citation>
    <scope>NUCLEOTIDE SEQUENCE</scope>
    <source>
        <strain evidence="12">CBS 232.78</strain>
    </source>
</reference>
<evidence type="ECO:0000256" key="2">
    <source>
        <dbReference type="ARBA" id="ARBA00004496"/>
    </source>
</evidence>
<keyword evidence="9" id="KW-0456">Lyase</keyword>
<dbReference type="InterPro" id="IPR050147">
    <property type="entry name" value="Ser/Thr_Dehydratase"/>
</dbReference>
<dbReference type="InterPro" id="IPR001926">
    <property type="entry name" value="TrpB-like_PALP"/>
</dbReference>